<keyword evidence="1" id="KW-0472">Membrane</keyword>
<dbReference type="AlphaFoldDB" id="A0A1G2APW8"/>
<name>A0A1G2APW8_9BACT</name>
<accession>A0A1G2APW8</accession>
<feature type="transmembrane region" description="Helical" evidence="1">
    <location>
        <begin position="144"/>
        <end position="162"/>
    </location>
</feature>
<evidence type="ECO:0000313" key="3">
    <source>
        <dbReference type="EMBL" id="OGY78952.1"/>
    </source>
</evidence>
<feature type="transmembrane region" description="Helical" evidence="1">
    <location>
        <begin position="53"/>
        <end position="76"/>
    </location>
</feature>
<feature type="transmembrane region" description="Helical" evidence="1">
    <location>
        <begin position="230"/>
        <end position="251"/>
    </location>
</feature>
<protein>
    <recommendedName>
        <fullName evidence="2">Heparan-alpha-glucosaminide N-acetyltransferase catalytic domain-containing protein</fullName>
    </recommendedName>
</protein>
<evidence type="ECO:0000313" key="4">
    <source>
        <dbReference type="Proteomes" id="UP000177165"/>
    </source>
</evidence>
<gene>
    <name evidence="3" type="ORF">A3B74_03615</name>
</gene>
<reference evidence="3 4" key="1">
    <citation type="journal article" date="2016" name="Nat. Commun.">
        <title>Thousands of microbial genomes shed light on interconnected biogeochemical processes in an aquifer system.</title>
        <authorList>
            <person name="Anantharaman K."/>
            <person name="Brown C.T."/>
            <person name="Hug L.A."/>
            <person name="Sharon I."/>
            <person name="Castelle C.J."/>
            <person name="Probst A.J."/>
            <person name="Thomas B.C."/>
            <person name="Singh A."/>
            <person name="Wilkins M.J."/>
            <person name="Karaoz U."/>
            <person name="Brodie E.L."/>
            <person name="Williams K.H."/>
            <person name="Hubbard S.S."/>
            <person name="Banfield J.F."/>
        </authorList>
    </citation>
    <scope>NUCLEOTIDE SEQUENCE [LARGE SCALE GENOMIC DNA]</scope>
</reference>
<comment type="caution">
    <text evidence="3">The sequence shown here is derived from an EMBL/GenBank/DDBJ whole genome shotgun (WGS) entry which is preliminary data.</text>
</comment>
<proteinExistence type="predicted"/>
<feature type="transmembrane region" description="Helical" evidence="1">
    <location>
        <begin position="120"/>
        <end position="137"/>
    </location>
</feature>
<feature type="transmembrane region" description="Helical" evidence="1">
    <location>
        <begin position="182"/>
        <end position="202"/>
    </location>
</feature>
<keyword evidence="1" id="KW-1133">Transmembrane helix</keyword>
<feature type="domain" description="Heparan-alpha-glucosaminide N-acetyltransferase catalytic" evidence="2">
    <location>
        <begin position="14"/>
        <end position="238"/>
    </location>
</feature>
<evidence type="ECO:0000256" key="1">
    <source>
        <dbReference type="SAM" id="Phobius"/>
    </source>
</evidence>
<dbReference type="Proteomes" id="UP000177165">
    <property type="component" value="Unassembled WGS sequence"/>
</dbReference>
<evidence type="ECO:0000259" key="2">
    <source>
        <dbReference type="Pfam" id="PF07786"/>
    </source>
</evidence>
<dbReference type="EMBL" id="MHKB01000011">
    <property type="protein sequence ID" value="OGY78952.1"/>
    <property type="molecule type" value="Genomic_DNA"/>
</dbReference>
<dbReference type="Pfam" id="PF07786">
    <property type="entry name" value="HGSNAT_cat"/>
    <property type="match status" value="1"/>
</dbReference>
<keyword evidence="1" id="KW-0812">Transmembrane</keyword>
<sequence>MSDGRFSKFMTHTRFLEIDFFRGLAVIGMLIYHFFFILNFFELTQFELQEGSWLALARFVQLIFLLSVGVSMALVVQKYSALELPKSFIYKKLFRHAFVIFICALIVSGVTWIAAPTEFVRFGILHFIAVSIVLLSSMAFYPRFAFLFGILVILLTPFAQFLSDNPFLYPFGNTSFPALDYFPLFPWMNLVAFGIALGHYAFQRYERRFLYFLPESRVIHSVAWLGRRSLAFYMLHIPFLFGIIWWTKYILLKTYAF</sequence>
<organism evidence="3 4">
    <name type="scientific">Candidatus Kerfeldbacteria bacterium RIFCSPHIGHO2_02_FULL_42_14</name>
    <dbReference type="NCBI Taxonomy" id="1798540"/>
    <lineage>
        <taxon>Bacteria</taxon>
        <taxon>Candidatus Kerfeldiibacteriota</taxon>
    </lineage>
</organism>
<feature type="transmembrane region" description="Helical" evidence="1">
    <location>
        <begin position="97"/>
        <end position="114"/>
    </location>
</feature>
<dbReference type="InterPro" id="IPR012429">
    <property type="entry name" value="HGSNAT_cat"/>
</dbReference>
<feature type="transmembrane region" description="Helical" evidence="1">
    <location>
        <begin position="20"/>
        <end position="41"/>
    </location>
</feature>